<feature type="compositionally biased region" description="Low complexity" evidence="1">
    <location>
        <begin position="39"/>
        <end position="50"/>
    </location>
</feature>
<keyword evidence="3" id="KW-1185">Reference proteome</keyword>
<comment type="caution">
    <text evidence="2">The sequence shown here is derived from an EMBL/GenBank/DDBJ whole genome shotgun (WGS) entry which is preliminary data.</text>
</comment>
<dbReference type="EMBL" id="CCBN010000002">
    <property type="protein sequence ID" value="CDO52222.1"/>
    <property type="molecule type" value="Genomic_DNA"/>
</dbReference>
<evidence type="ECO:0000256" key="1">
    <source>
        <dbReference type="SAM" id="MobiDB-lite"/>
    </source>
</evidence>
<feature type="compositionally biased region" description="Polar residues" evidence="1">
    <location>
        <begin position="1"/>
        <end position="14"/>
    </location>
</feature>
<feature type="region of interest" description="Disordered" evidence="1">
    <location>
        <begin position="303"/>
        <end position="400"/>
    </location>
</feature>
<name>A0A0J9X512_GEOCN</name>
<gene>
    <name evidence="2" type="ORF">BN980_GECA02s07644g</name>
</gene>
<accession>A0A0J9X512</accession>
<sequence length="400" mass="42351">MQSNIDTAGLNETSSHNHHDPKKFIPPPLGSTFPHLAPSALSSNSSSSSSTHLPGNPLLGGGYASLSTNLNNASLPSHHSLYTTNPPPSGSAGSTASKHIFTPDQDSTILNSKKLGKTWNDIAIELRCDSPNTVIERYQYLISPEHSTSTSSSINHTFNSISNYTSNSNGSTVVNDPVNASSSSLGPPHGQSMHQIADITHWDDDDVETLRELLELGERAKWKYISTELTRERNKRIPAVACQKKFKDMFGVAEASSALGSSLCYVVSPNGWACLGDSGTGSSNTRAVPPSSSSVMYDYSGFNQQQQQAPSSMLPYQTQPPGPYGPLTTPSGFVLGSTSNLPPPAPVGSASANNTNNSDNNNTNSSDNNTTTTAKSNSNSSASTKNTKKKDMSPVSSKLN</sequence>
<dbReference type="OrthoDB" id="3981234at2759"/>
<feature type="region of interest" description="Disordered" evidence="1">
    <location>
        <begin position="1"/>
        <end position="54"/>
    </location>
</feature>
<evidence type="ECO:0000313" key="2">
    <source>
        <dbReference type="EMBL" id="CDO52222.1"/>
    </source>
</evidence>
<dbReference type="AlphaFoldDB" id="A0A0J9X512"/>
<dbReference type="Proteomes" id="UP000242525">
    <property type="component" value="Unassembled WGS sequence"/>
</dbReference>
<feature type="region of interest" description="Disordered" evidence="1">
    <location>
        <begin position="77"/>
        <end position="100"/>
    </location>
</feature>
<proteinExistence type="predicted"/>
<evidence type="ECO:0000313" key="3">
    <source>
        <dbReference type="Proteomes" id="UP000242525"/>
    </source>
</evidence>
<organism evidence="2 3">
    <name type="scientific">Geotrichum candidum</name>
    <name type="common">Oospora lactis</name>
    <name type="synonym">Dipodascus geotrichum</name>
    <dbReference type="NCBI Taxonomy" id="1173061"/>
    <lineage>
        <taxon>Eukaryota</taxon>
        <taxon>Fungi</taxon>
        <taxon>Dikarya</taxon>
        <taxon>Ascomycota</taxon>
        <taxon>Saccharomycotina</taxon>
        <taxon>Dipodascomycetes</taxon>
        <taxon>Dipodascales</taxon>
        <taxon>Dipodascaceae</taxon>
        <taxon>Geotrichum</taxon>
    </lineage>
</organism>
<feature type="region of interest" description="Disordered" evidence="1">
    <location>
        <begin position="279"/>
        <end position="298"/>
    </location>
</feature>
<feature type="compositionally biased region" description="Low complexity" evidence="1">
    <location>
        <begin position="349"/>
        <end position="385"/>
    </location>
</feature>
<feature type="compositionally biased region" description="Polar residues" evidence="1">
    <location>
        <begin position="280"/>
        <end position="298"/>
    </location>
</feature>
<protein>
    <submittedName>
        <fullName evidence="2">Similar to Yarrowia lipolytica YALI0E06105p [Yarrowia lipolytica CLIB122]</fullName>
    </submittedName>
</protein>
<reference evidence="2" key="1">
    <citation type="submission" date="2014-03" db="EMBL/GenBank/DDBJ databases">
        <authorList>
            <person name="Casaregola S."/>
        </authorList>
    </citation>
    <scope>NUCLEOTIDE SEQUENCE [LARGE SCALE GENOMIC DNA]</scope>
    <source>
        <strain evidence="2">CLIB 918</strain>
    </source>
</reference>